<evidence type="ECO:0008006" key="3">
    <source>
        <dbReference type="Google" id="ProtNLM"/>
    </source>
</evidence>
<dbReference type="Proteomes" id="UP000606580">
    <property type="component" value="Unassembled WGS sequence"/>
</dbReference>
<comment type="caution">
    <text evidence="1">The sequence shown here is derived from an EMBL/GenBank/DDBJ whole genome shotgun (WGS) entry which is preliminary data.</text>
</comment>
<protein>
    <recommendedName>
        <fullName evidence="3">Transposase</fullName>
    </recommendedName>
</protein>
<gene>
    <name evidence="1" type="ORF">GIS02_02290</name>
</gene>
<dbReference type="AlphaFoldDB" id="A0A848D8F5"/>
<sequence length="120" mass="13841">MPIFKGDSIELDSRFVDIQKGNNSFDIWLRLSSIGNKIKILIPTRKHNHFNKFNDDPSWEMSKSVRLRRSGYIDFFFKKEVELKNDGKDIGVDIGINKMLTLSNGVVVGKNIKNEINKLN</sequence>
<feature type="non-terminal residue" evidence="1">
    <location>
        <position position="120"/>
    </location>
</feature>
<dbReference type="EMBL" id="WNEG01000043">
    <property type="protein sequence ID" value="NMG83018.1"/>
    <property type="molecule type" value="Genomic_DNA"/>
</dbReference>
<proteinExistence type="predicted"/>
<evidence type="ECO:0000313" key="2">
    <source>
        <dbReference type="Proteomes" id="UP000606580"/>
    </source>
</evidence>
<reference evidence="1" key="1">
    <citation type="journal article" date="2020" name="MBio">
        <title>'Candidatus Ethanoperedens,' a Thermophilic Genus of Archaea Mediating the Anaerobic Oxidation of Ethane.</title>
        <authorList>
            <person name="Hahn C.J."/>
            <person name="Laso-Perez R."/>
            <person name="Vulcano F."/>
            <person name="Vaziourakis K.M."/>
            <person name="Stokke R."/>
            <person name="Steen I.H."/>
            <person name="Teske A."/>
            <person name="Boetius A."/>
            <person name="Liebeke M."/>
            <person name="Amann R."/>
            <person name="Knittel K."/>
            <person name="Wegener G."/>
        </authorList>
    </citation>
    <scope>NUCLEOTIDE SEQUENCE</scope>
    <source>
        <strain evidence="1">GoM-Arc1-LC-WB58</strain>
    </source>
</reference>
<accession>A0A848D8F5</accession>
<name>A0A848D8F5_9EURY</name>
<evidence type="ECO:0000313" key="1">
    <source>
        <dbReference type="EMBL" id="NMG83018.1"/>
    </source>
</evidence>
<organism evidence="1 2">
    <name type="scientific">Candidatus Ethanoperedens thermophilum</name>
    <dbReference type="NCBI Taxonomy" id="2766897"/>
    <lineage>
        <taxon>Archaea</taxon>
        <taxon>Methanobacteriati</taxon>
        <taxon>Methanobacteriota</taxon>
        <taxon>Stenosarchaea group</taxon>
        <taxon>Methanomicrobia</taxon>
        <taxon>Methanosarcinales</taxon>
        <taxon>Methanosarcinales incertae sedis</taxon>
        <taxon>GOM Arc I cluster</taxon>
        <taxon>Candidatus Ethanoperedens</taxon>
    </lineage>
</organism>